<dbReference type="InterPro" id="IPR016024">
    <property type="entry name" value="ARM-type_fold"/>
</dbReference>
<dbReference type="EMBL" id="JABCRI010000005">
    <property type="protein sequence ID" value="KAF8406781.1"/>
    <property type="molecule type" value="Genomic_DNA"/>
</dbReference>
<evidence type="ECO:0008006" key="11">
    <source>
        <dbReference type="Google" id="ProtNLM"/>
    </source>
</evidence>
<dbReference type="InterPro" id="IPR013929">
    <property type="entry name" value="RPAP1_C"/>
</dbReference>
<gene>
    <name evidence="9" type="ORF">HHK36_008873</name>
</gene>
<dbReference type="PANTHER" id="PTHR47605">
    <property type="entry name" value="TRANSCRIPTIONAL ELONGATION REGULATOR MINIYO"/>
    <property type="match status" value="1"/>
</dbReference>
<evidence type="ECO:0000256" key="2">
    <source>
        <dbReference type="ARBA" id="ARBA00009953"/>
    </source>
</evidence>
<evidence type="ECO:0000256" key="3">
    <source>
        <dbReference type="ARBA" id="ARBA00023163"/>
    </source>
</evidence>
<keyword evidence="10" id="KW-1185">Reference proteome</keyword>
<evidence type="ECO:0000256" key="4">
    <source>
        <dbReference type="ARBA" id="ARBA00023242"/>
    </source>
</evidence>
<dbReference type="PANTHER" id="PTHR47605:SF2">
    <property type="entry name" value="TRANSCRIPTIONAL ELONGATION REGULATOR MINIYO"/>
    <property type="match status" value="1"/>
</dbReference>
<dbReference type="InterPro" id="IPR055326">
    <property type="entry name" value="MINIYO"/>
</dbReference>
<reference evidence="9 10" key="1">
    <citation type="submission" date="2020-04" db="EMBL/GenBank/DDBJ databases">
        <title>Plant Genome Project.</title>
        <authorList>
            <person name="Zhang R.-G."/>
        </authorList>
    </citation>
    <scope>NUCLEOTIDE SEQUENCE [LARGE SCALE GENOMIC DNA]</scope>
    <source>
        <strain evidence="9">YNK0</strain>
        <tissue evidence="9">Leaf</tissue>
    </source>
</reference>
<protein>
    <recommendedName>
        <fullName evidence="11">Transcriptional elongation regulator MINIYO</fullName>
    </recommendedName>
</protein>
<feature type="domain" description="RPAP1 N-terminal" evidence="7">
    <location>
        <begin position="223"/>
        <end position="266"/>
    </location>
</feature>
<proteinExistence type="inferred from homology"/>
<feature type="domain" description="RPAP1 C-terminal" evidence="6">
    <location>
        <begin position="352"/>
        <end position="433"/>
    </location>
</feature>
<feature type="domain" description="RPAP1/MINIYO-like TPR repeats" evidence="8">
    <location>
        <begin position="1369"/>
        <end position="1486"/>
    </location>
</feature>
<dbReference type="Pfam" id="PF25766">
    <property type="entry name" value="TPR_RPAP1"/>
    <property type="match status" value="1"/>
</dbReference>
<feature type="compositionally biased region" description="Polar residues" evidence="5">
    <location>
        <begin position="307"/>
        <end position="319"/>
    </location>
</feature>
<feature type="compositionally biased region" description="Polar residues" evidence="5">
    <location>
        <begin position="273"/>
        <end position="283"/>
    </location>
</feature>
<keyword evidence="4" id="KW-0539">Nucleus</keyword>
<keyword evidence="3" id="KW-0804">Transcription</keyword>
<evidence type="ECO:0000256" key="1">
    <source>
        <dbReference type="ARBA" id="ARBA00004123"/>
    </source>
</evidence>
<evidence type="ECO:0000256" key="5">
    <source>
        <dbReference type="SAM" id="MobiDB-lite"/>
    </source>
</evidence>
<dbReference type="Proteomes" id="UP000655225">
    <property type="component" value="Unassembled WGS sequence"/>
</dbReference>
<dbReference type="Pfam" id="PF08620">
    <property type="entry name" value="RPAP1_C"/>
    <property type="match status" value="1"/>
</dbReference>
<dbReference type="OrthoDB" id="348201at2759"/>
<accession>A0A834ZH40</accession>
<dbReference type="SUPFAM" id="SSF48371">
    <property type="entry name" value="ARM repeat"/>
    <property type="match status" value="1"/>
</dbReference>
<feature type="region of interest" description="Disordered" evidence="5">
    <location>
        <begin position="261"/>
        <end position="329"/>
    </location>
</feature>
<comment type="subcellular location">
    <subcellularLocation>
        <location evidence="1">Nucleus</location>
    </subcellularLocation>
</comment>
<evidence type="ECO:0000259" key="8">
    <source>
        <dbReference type="Pfam" id="PF25766"/>
    </source>
</evidence>
<evidence type="ECO:0000313" key="9">
    <source>
        <dbReference type="EMBL" id="KAF8406781.1"/>
    </source>
</evidence>
<comment type="caution">
    <text evidence="9">The sequence shown here is derived from an EMBL/GenBank/DDBJ whole genome shotgun (WGS) entry which is preliminary data.</text>
</comment>
<evidence type="ECO:0000259" key="7">
    <source>
        <dbReference type="Pfam" id="PF08621"/>
    </source>
</evidence>
<dbReference type="Pfam" id="PF08621">
    <property type="entry name" value="RPAP1_N"/>
    <property type="match status" value="1"/>
</dbReference>
<organism evidence="9 10">
    <name type="scientific">Tetracentron sinense</name>
    <name type="common">Spur-leaf</name>
    <dbReference type="NCBI Taxonomy" id="13715"/>
    <lineage>
        <taxon>Eukaryota</taxon>
        <taxon>Viridiplantae</taxon>
        <taxon>Streptophyta</taxon>
        <taxon>Embryophyta</taxon>
        <taxon>Tracheophyta</taxon>
        <taxon>Spermatophyta</taxon>
        <taxon>Magnoliopsida</taxon>
        <taxon>Trochodendrales</taxon>
        <taxon>Trochodendraceae</taxon>
        <taxon>Tetracentron</taxon>
    </lineage>
</organism>
<dbReference type="InterPro" id="IPR013930">
    <property type="entry name" value="RPAP1_N"/>
</dbReference>
<feature type="compositionally biased region" description="Basic residues" evidence="5">
    <location>
        <begin position="261"/>
        <end position="272"/>
    </location>
</feature>
<dbReference type="InterPro" id="IPR057989">
    <property type="entry name" value="TPR_RPAP1/MINIYO-like"/>
</dbReference>
<name>A0A834ZH40_TETSI</name>
<evidence type="ECO:0000313" key="10">
    <source>
        <dbReference type="Proteomes" id="UP000655225"/>
    </source>
</evidence>
<comment type="similarity">
    <text evidence="2">Belongs to the RPAP1 family.</text>
</comment>
<sequence>MDHEDDVSADDDNYYAASGTISAFANPIQRKQKKVLDFSRWRDLISKDGSDVFQENKLDSLESDKRKRDREWTEIADKRNTFHPSLPQVDAFSHITKSGEVITSDSGVGILGSVVHIELDKLDPLPVQKYIKEEVSESDYAIPNIFEYEPGFTSLKSQTDTENCALEIRQVQTEVKEKMKPGLSEVLNKHGQHKFEKQRNSTSNLVSRSNFEDVQVSTSLESQIDAENRAWLQKMSHDEIAQAQAEIMDKMKPELVDALKKRGRDKAGKKKGSTSGIATSRQLVTPEDGNHLNQNIRDGTLAEGVKTSRTATTAPTKVTQRGLDNGGLRTLGTPNSRLWSVWSERVETARALRFSLDGAVVENDSIQVSKTGKISDCSQCSADNVTERDFLRTEGDPGAAGYTIKEAVALSRSMVPGQRSLALQILVSVLEKALYNIHQSQVWCNMRNANNIDMFFDWKAIWAFALGPEPELVLSLRMALDDNHISVVLACAKVIQCILSCDLNENFFDISEKMATIEKDLCTAPVFRGRPEIDVGFLHGGFWKYNTKPSNVLPFGEEIMDDESEGKHTIQDDIVVAGQDFAAGLVRMGILPRIRYLLENDPTVALEECLISILIGLARHSPTCANAIIKCQRLVQTVVDRFTNKDRMEIRPSKIKSVTLLKVLARSDKKNCLDFINNGVFRETLWHFYRYPFSLDHWLKSGREYCKLASALMVEQLRFWKVCIQYGYCVSYFADFFPALSMWLSPPTFEKLIENNVLSEFASITREAYLVLEALARRLPNLHSQEQLQKQVPEFSGEDMETWCWSHVSPMIELATKWISFNNNLYLSELFDWQKGTKCKFVVQDSSVSSLLWVISAVMHMLSSVVERVAPKDTNSLHESSSLVPWLPEFVPKIGIEIVKNRFLNFSGTNDTEYGIDSAGGGSLIESLCHLRHHSEYEISLSSICCLHGFIRLIVSIDKSIQIAKREICNPSQGYNFSKDGKILEDGIVLWSNDELRNALITFMKLVDSQWQDVQSIEICGRGGPAPGVGLGWGASGGGFWSTTVLRAQADIGLLIHLLEIFQIVLEKDLLAVEEMTFTLQRINSALGVCLIVGPRDTILMEKALNILLQGPVLKHLDLCIRHFLCLNKGMKSFGWEYKEEDYLCFSSILASHFRKRWLSTKKKFKAVDNNSSSGHKPFNRGNAALDTIHEDLDTSNMRGQDANCTSLAVEWAHQRLPLPLHWFLSPISTISYGNAADLPNASNIQNNMCSSIEEALQVAKSGLFLLLGLEAISSFLYTNVQSSPVQCVPLVWKLHSLSAVLLVGMGVLEEEKSRDVYWTLQELYGKFLEELRCSGNIKLNLDKNENFSPETGNICGVECLRFHSDVHENYSTFIENLVEQFSAVSYGDVIYGRQVAMYLHRYVEAPVRLAAWNALSNAHILELLPPLEKCFVEAEGYLEPIEDNEGILEAYVKSWISGVLDRAATRGSIAFTLVLHHLSSFIFHSYVSDKLLLRNKLMRSVLRDYSRKPQREGMVLDFIRYRKPAISQQPQWKEGSLLQTSELERRLEVLTEACEGNSSLLTEVEKLKLSCRKG</sequence>
<dbReference type="OMA" id="RGGFWKY"/>
<evidence type="ECO:0000259" key="6">
    <source>
        <dbReference type="Pfam" id="PF08620"/>
    </source>
</evidence>